<dbReference type="GO" id="GO:0006508">
    <property type="term" value="P:proteolysis"/>
    <property type="evidence" value="ECO:0007669"/>
    <property type="project" value="UniProtKB-KW"/>
</dbReference>
<keyword evidence="8" id="KW-1185">Reference proteome</keyword>
<evidence type="ECO:0000256" key="1">
    <source>
        <dbReference type="ARBA" id="ARBA00001947"/>
    </source>
</evidence>
<evidence type="ECO:0000256" key="3">
    <source>
        <dbReference type="ARBA" id="ARBA00022723"/>
    </source>
</evidence>
<evidence type="ECO:0000256" key="6">
    <source>
        <dbReference type="ARBA" id="ARBA00023049"/>
    </source>
</evidence>
<evidence type="ECO:0000256" key="5">
    <source>
        <dbReference type="ARBA" id="ARBA00022833"/>
    </source>
</evidence>
<dbReference type="PANTHER" id="PTHR15910">
    <property type="entry name" value="ARCHAEMETZINCIN"/>
    <property type="match status" value="1"/>
</dbReference>
<dbReference type="AlphaFoldDB" id="A0A1M5CVQ7"/>
<dbReference type="Gene3D" id="3.40.390.10">
    <property type="entry name" value="Collagenase (Catalytic Domain)"/>
    <property type="match status" value="1"/>
</dbReference>
<dbReference type="CDD" id="cd11375">
    <property type="entry name" value="Peptidase_M54"/>
    <property type="match status" value="1"/>
</dbReference>
<keyword evidence="2" id="KW-0645">Protease</keyword>
<name>A0A1M5CVQ7_9BACT</name>
<dbReference type="GO" id="GO:0008237">
    <property type="term" value="F:metallopeptidase activity"/>
    <property type="evidence" value="ECO:0007669"/>
    <property type="project" value="UniProtKB-KW"/>
</dbReference>
<proteinExistence type="predicted"/>
<evidence type="ECO:0000313" key="8">
    <source>
        <dbReference type="Proteomes" id="UP000184076"/>
    </source>
</evidence>
<dbReference type="Pfam" id="PF07998">
    <property type="entry name" value="Peptidase_M54"/>
    <property type="match status" value="1"/>
</dbReference>
<evidence type="ECO:0000256" key="4">
    <source>
        <dbReference type="ARBA" id="ARBA00022801"/>
    </source>
</evidence>
<keyword evidence="5" id="KW-0862">Zinc</keyword>
<dbReference type="STRING" id="1121391.SAMN02745206_02297"/>
<dbReference type="EMBL" id="FQVB01000021">
    <property type="protein sequence ID" value="SHF58818.1"/>
    <property type="molecule type" value="Genomic_DNA"/>
</dbReference>
<dbReference type="InterPro" id="IPR012091">
    <property type="entry name" value="Pept_M54_archaemetzncn_arc/bac"/>
</dbReference>
<dbReference type="InterPro" id="IPR012962">
    <property type="entry name" value="Pept_M54_archaemetzincn"/>
</dbReference>
<comment type="cofactor">
    <cofactor evidence="1">
        <name>Zn(2+)</name>
        <dbReference type="ChEBI" id="CHEBI:29105"/>
    </cofactor>
</comment>
<dbReference type="InterPro" id="IPR024079">
    <property type="entry name" value="MetalloPept_cat_dom_sf"/>
</dbReference>
<dbReference type="SUPFAM" id="SSF55486">
    <property type="entry name" value="Metalloproteases ('zincins'), catalytic domain"/>
    <property type="match status" value="1"/>
</dbReference>
<keyword evidence="4" id="KW-0378">Hydrolase</keyword>
<keyword evidence="3" id="KW-0479">Metal-binding</keyword>
<reference evidence="8" key="1">
    <citation type="submission" date="2016-11" db="EMBL/GenBank/DDBJ databases">
        <authorList>
            <person name="Varghese N."/>
            <person name="Submissions S."/>
        </authorList>
    </citation>
    <scope>NUCLEOTIDE SEQUENCE [LARGE SCALE GENOMIC DNA]</scope>
    <source>
        <strain evidence="8">DSM 9756</strain>
    </source>
</reference>
<dbReference type="PIRSF" id="PIRSF005785">
    <property type="entry name" value="Zn-prot_arch"/>
    <property type="match status" value="1"/>
</dbReference>
<keyword evidence="6" id="KW-0482">Metalloprotease</keyword>
<organism evidence="7 8">
    <name type="scientific">Desulfacinum infernum DSM 9756</name>
    <dbReference type="NCBI Taxonomy" id="1121391"/>
    <lineage>
        <taxon>Bacteria</taxon>
        <taxon>Pseudomonadati</taxon>
        <taxon>Thermodesulfobacteriota</taxon>
        <taxon>Syntrophobacteria</taxon>
        <taxon>Syntrophobacterales</taxon>
        <taxon>Syntrophobacteraceae</taxon>
        <taxon>Desulfacinum</taxon>
    </lineage>
</organism>
<evidence type="ECO:0000256" key="2">
    <source>
        <dbReference type="ARBA" id="ARBA00022670"/>
    </source>
</evidence>
<dbReference type="Proteomes" id="UP000184076">
    <property type="component" value="Unassembled WGS sequence"/>
</dbReference>
<protein>
    <submittedName>
        <fullName evidence="7">Archaemetzincin</fullName>
    </submittedName>
</protein>
<evidence type="ECO:0000313" key="7">
    <source>
        <dbReference type="EMBL" id="SHF58818.1"/>
    </source>
</evidence>
<dbReference type="OrthoDB" id="269208at2"/>
<dbReference type="RefSeq" id="WP_084076425.1">
    <property type="nucleotide sequence ID" value="NZ_FQVB01000021.1"/>
</dbReference>
<dbReference type="GO" id="GO:0008270">
    <property type="term" value="F:zinc ion binding"/>
    <property type="evidence" value="ECO:0007669"/>
    <property type="project" value="InterPro"/>
</dbReference>
<gene>
    <name evidence="7" type="ORF">SAMN02745206_02297</name>
</gene>
<accession>A0A1M5CVQ7</accession>
<dbReference type="PANTHER" id="PTHR15910:SF1">
    <property type="entry name" value="ARCHAEMETZINCIN-2"/>
    <property type="match status" value="1"/>
</dbReference>
<sequence length="183" mass="20270">MKIHGGVALVPCRKVSPQTVLTLARTITDFTGLVVGVHDAWELPPEAYDGMRRQFHAGQVLEAAQSLAPEALRVVAVVGKDLYLPIFTHVYGEAHLSGRTAVVSLYRLELPEDGVSPSRELFWDRAAKVVLHELLHTFGLTHCRHAGCLMQAVTSTPALDRLNRRLCRSCLNLWSAVRNDLKI</sequence>